<proteinExistence type="predicted"/>
<keyword evidence="2" id="KW-1185">Reference proteome</keyword>
<organism evidence="1 2">
    <name type="scientific">Streptomyces mutabilis</name>
    <dbReference type="NCBI Taxonomy" id="67332"/>
    <lineage>
        <taxon>Bacteria</taxon>
        <taxon>Bacillati</taxon>
        <taxon>Actinomycetota</taxon>
        <taxon>Actinomycetes</taxon>
        <taxon>Kitasatosporales</taxon>
        <taxon>Streptomycetaceae</taxon>
        <taxon>Streptomyces</taxon>
    </lineage>
</organism>
<comment type="caution">
    <text evidence="1">The sequence shown here is derived from an EMBL/GenBank/DDBJ whole genome shotgun (WGS) entry which is preliminary data.</text>
</comment>
<dbReference type="HOGENOM" id="CLU_2774220_0_0_11"/>
<dbReference type="AlphaFoldDB" id="A0A086MYD6"/>
<gene>
    <name evidence="1" type="ORF">FM21_24290</name>
</gene>
<accession>A0A086MYD6</accession>
<evidence type="ECO:0000313" key="2">
    <source>
        <dbReference type="Proteomes" id="UP000029095"/>
    </source>
</evidence>
<dbReference type="STRING" id="1915400.FM21_24290"/>
<dbReference type="RefSeq" id="WP_043380382.1">
    <property type="nucleotide sequence ID" value="NZ_KN039947.1"/>
</dbReference>
<sequence length="69" mass="7136">MGSSQAATGDSRATGRGGCLALAALAAERTPLRLSLGDDGGSAVLGHREQIREDVEVWELRTRAVTVGD</sequence>
<evidence type="ECO:0000313" key="1">
    <source>
        <dbReference type="EMBL" id="KFG73904.1"/>
    </source>
</evidence>
<reference evidence="1 2" key="1">
    <citation type="submission" date="2014-05" db="EMBL/GenBank/DDBJ databases">
        <title>Complete genome sequence of the Streptomyces mutabilis TRM45540.</title>
        <authorList>
            <person name="Luo X."/>
            <person name="Zhang L."/>
        </authorList>
    </citation>
    <scope>NUCLEOTIDE SEQUENCE [LARGE SCALE GENOMIC DNA]</scope>
    <source>
        <strain evidence="1 2">TRM45540</strain>
    </source>
</reference>
<name>A0A086MYD6_9ACTN</name>
<dbReference type="EMBL" id="JNFQ01000002">
    <property type="protein sequence ID" value="KFG73904.1"/>
    <property type="molecule type" value="Genomic_DNA"/>
</dbReference>
<dbReference type="Proteomes" id="UP000029095">
    <property type="component" value="Unassembled WGS sequence"/>
</dbReference>
<protein>
    <submittedName>
        <fullName evidence="1">Uncharacterized protein</fullName>
    </submittedName>
</protein>